<organism evidence="1 2">
    <name type="scientific">Prorocentrum cordatum</name>
    <dbReference type="NCBI Taxonomy" id="2364126"/>
    <lineage>
        <taxon>Eukaryota</taxon>
        <taxon>Sar</taxon>
        <taxon>Alveolata</taxon>
        <taxon>Dinophyceae</taxon>
        <taxon>Prorocentrales</taxon>
        <taxon>Prorocentraceae</taxon>
        <taxon>Prorocentrum</taxon>
    </lineage>
</organism>
<accession>A0ABN9W520</accession>
<protein>
    <submittedName>
        <fullName evidence="1">Uncharacterized protein</fullName>
    </submittedName>
</protein>
<keyword evidence="2" id="KW-1185">Reference proteome</keyword>
<reference evidence="1" key="1">
    <citation type="submission" date="2023-10" db="EMBL/GenBank/DDBJ databases">
        <authorList>
            <person name="Chen Y."/>
            <person name="Shah S."/>
            <person name="Dougan E. K."/>
            <person name="Thang M."/>
            <person name="Chan C."/>
        </authorList>
    </citation>
    <scope>NUCLEOTIDE SEQUENCE [LARGE SCALE GENOMIC DNA]</scope>
</reference>
<gene>
    <name evidence="1" type="ORF">PCOR1329_LOCUS63351</name>
</gene>
<evidence type="ECO:0000313" key="1">
    <source>
        <dbReference type="EMBL" id="CAK0880110.1"/>
    </source>
</evidence>
<comment type="caution">
    <text evidence="1">The sequence shown here is derived from an EMBL/GenBank/DDBJ whole genome shotgun (WGS) entry which is preliminary data.</text>
</comment>
<dbReference type="Proteomes" id="UP001189429">
    <property type="component" value="Unassembled WGS sequence"/>
</dbReference>
<sequence length="118" mass="12937">RYIDPLLGTGGDRARARLLRELTARLAPASVEDSFTYSDKEKVTVVTAHEVLNSLVQKSSSVAGLSDVPEWATDGFATICTRLRELDLPVPDAPEDVVGLYRFVRRVHAQAAAVRSRT</sequence>
<proteinExistence type="predicted"/>
<feature type="non-terminal residue" evidence="1">
    <location>
        <position position="1"/>
    </location>
</feature>
<evidence type="ECO:0000313" key="2">
    <source>
        <dbReference type="Proteomes" id="UP001189429"/>
    </source>
</evidence>
<name>A0ABN9W520_9DINO</name>
<dbReference type="EMBL" id="CAUYUJ010018041">
    <property type="protein sequence ID" value="CAK0880110.1"/>
    <property type="molecule type" value="Genomic_DNA"/>
</dbReference>